<dbReference type="EMBL" id="JADMKS010000004">
    <property type="protein sequence ID" value="MBF6637406.1"/>
    <property type="molecule type" value="Genomic_DNA"/>
</dbReference>
<reference evidence="3" key="1">
    <citation type="submission" date="2016-12" db="EMBL/GenBank/DDBJ databases">
        <authorList>
            <person name="Le Fleche-Mateos A."/>
        </authorList>
    </citation>
    <scope>NUCLEOTIDE SEQUENCE</scope>
    <source>
        <strain evidence="3">213</strain>
    </source>
</reference>
<evidence type="ECO:0000313" key="2">
    <source>
        <dbReference type="EMBL" id="MBF6637406.1"/>
    </source>
</evidence>
<accession>A0AA40X2E5</accession>
<protein>
    <submittedName>
        <fullName evidence="2">GNAT family N-acetyltransferase</fullName>
    </submittedName>
</protein>
<gene>
    <name evidence="3" type="ORF">BS639_22035</name>
    <name evidence="2" type="ORF">ITX54_12130</name>
</gene>
<evidence type="ECO:0000259" key="1">
    <source>
        <dbReference type="PROSITE" id="PS51186"/>
    </source>
</evidence>
<sequence length="144" mass="16559">MDLIQAEPEDAIELAEIRAAAMRPSLEALGRYDAQRVRKRFLDTYVPADTFKILHQGALAGLYVIRDKGDHLYLDHLYILPKYQNLRLGKAVVEYITRKAQFRQLPLRLGALRGSPANAFYIKHGFIQTHEDEFDIYYALSPIP</sequence>
<keyword evidence="4" id="KW-1185">Reference proteome</keyword>
<name>A0AA40X2E5_9GAMM</name>
<dbReference type="InterPro" id="IPR016181">
    <property type="entry name" value="Acyl_CoA_acyltransferase"/>
</dbReference>
<reference evidence="3 4" key="2">
    <citation type="journal article" date="2017" name="Int. J. Syst. Evol. Microbiol.">
        <title>Rouxiella badensis sp. nov. and Rouxiella silvae sp. nov. isolated from peat bog soil in Germany and emendation of the genus description.</title>
        <authorList>
            <person name="Le Fleche-Mateos A."/>
            <person name="Kugler J.H."/>
            <person name="Hansen S.H."/>
            <person name="Syldatk C."/>
            <person name="Hausmann R."/>
            <person name="Lomprez F."/>
            <person name="Vandenbogaert M."/>
            <person name="Manuguerra J.C."/>
            <person name="Grimont P.A."/>
        </authorList>
    </citation>
    <scope>NUCLEOTIDE SEQUENCE [LARGE SCALE GENOMIC DNA]</scope>
    <source>
        <strain evidence="3 4">213</strain>
    </source>
</reference>
<evidence type="ECO:0000313" key="3">
    <source>
        <dbReference type="EMBL" id="ORJ19072.1"/>
    </source>
</evidence>
<reference evidence="2" key="4">
    <citation type="submission" date="2022-09" db="EMBL/GenBank/DDBJ databases">
        <title>Rouxiella aceris sp. nov., isolated from tree sap and emended description of the genus Rhouxiella.</title>
        <authorList>
            <person name="Kim I.S."/>
        </authorList>
    </citation>
    <scope>NUCLEOTIDE SEQUENCE</scope>
    <source>
        <strain evidence="2">SAP-2</strain>
    </source>
</reference>
<dbReference type="CDD" id="cd04301">
    <property type="entry name" value="NAT_SF"/>
    <property type="match status" value="1"/>
</dbReference>
<organism evidence="2 5">
    <name type="scientific">Rouxiella silvae</name>
    <dbReference type="NCBI Taxonomy" id="1646373"/>
    <lineage>
        <taxon>Bacteria</taxon>
        <taxon>Pseudomonadati</taxon>
        <taxon>Pseudomonadota</taxon>
        <taxon>Gammaproteobacteria</taxon>
        <taxon>Enterobacterales</taxon>
        <taxon>Yersiniaceae</taxon>
        <taxon>Rouxiella</taxon>
    </lineage>
</organism>
<dbReference type="AlphaFoldDB" id="A0AA40X2E5"/>
<evidence type="ECO:0000313" key="5">
    <source>
        <dbReference type="Proteomes" id="UP000705283"/>
    </source>
</evidence>
<evidence type="ECO:0000313" key="4">
    <source>
        <dbReference type="Proteomes" id="UP000192722"/>
    </source>
</evidence>
<dbReference type="InterPro" id="IPR000182">
    <property type="entry name" value="GNAT_dom"/>
</dbReference>
<dbReference type="Pfam" id="PF13508">
    <property type="entry name" value="Acetyltransf_7"/>
    <property type="match status" value="1"/>
</dbReference>
<dbReference type="Gene3D" id="3.40.630.30">
    <property type="match status" value="1"/>
</dbReference>
<dbReference type="GO" id="GO:0016747">
    <property type="term" value="F:acyltransferase activity, transferring groups other than amino-acyl groups"/>
    <property type="evidence" value="ECO:0007669"/>
    <property type="project" value="InterPro"/>
</dbReference>
<dbReference type="SUPFAM" id="SSF55729">
    <property type="entry name" value="Acyl-CoA N-acyltransferases (Nat)"/>
    <property type="match status" value="1"/>
</dbReference>
<dbReference type="Proteomes" id="UP000192722">
    <property type="component" value="Unassembled WGS sequence"/>
</dbReference>
<dbReference type="Proteomes" id="UP000705283">
    <property type="component" value="Unassembled WGS sequence"/>
</dbReference>
<proteinExistence type="predicted"/>
<feature type="domain" description="N-acetyltransferase" evidence="1">
    <location>
        <begin position="1"/>
        <end position="144"/>
    </location>
</feature>
<dbReference type="PROSITE" id="PS51186">
    <property type="entry name" value="GNAT"/>
    <property type="match status" value="1"/>
</dbReference>
<comment type="caution">
    <text evidence="2">The sequence shown here is derived from an EMBL/GenBank/DDBJ whole genome shotgun (WGS) entry which is preliminary data.</text>
</comment>
<reference evidence="2" key="3">
    <citation type="submission" date="2020-11" db="EMBL/GenBank/DDBJ databases">
        <authorList>
            <person name="Lee S.D."/>
        </authorList>
    </citation>
    <scope>NUCLEOTIDE SEQUENCE</scope>
    <source>
        <strain evidence="2">SAP-2</strain>
    </source>
</reference>
<dbReference type="EMBL" id="MRWD01000073">
    <property type="protein sequence ID" value="ORJ19072.1"/>
    <property type="molecule type" value="Genomic_DNA"/>
</dbReference>